<reference evidence="10 11" key="1">
    <citation type="journal article" date="2014" name="Int. J. Syst. Evol. Microbiol.">
        <title>Complete genome sequence of Corynebacterium casei LMG S-19264T (=DSM 44701T), isolated from a smear-ripened cheese.</title>
        <authorList>
            <consortium name="US DOE Joint Genome Institute (JGI-PGF)"/>
            <person name="Walter F."/>
            <person name="Albersmeier A."/>
            <person name="Kalinowski J."/>
            <person name="Ruckert C."/>
        </authorList>
    </citation>
    <scope>NUCLEOTIDE SEQUENCE [LARGE SCALE GENOMIC DNA]</scope>
    <source>
        <strain evidence="10 11">CGMCC 4.7215</strain>
    </source>
</reference>
<keyword evidence="5" id="KW-0418">Kinase</keyword>
<dbReference type="Gene3D" id="3.30.450.40">
    <property type="match status" value="3"/>
</dbReference>
<dbReference type="PROSITE" id="PS50113">
    <property type="entry name" value="PAC"/>
    <property type="match status" value="1"/>
</dbReference>
<dbReference type="GO" id="GO:0004673">
    <property type="term" value="F:protein histidine kinase activity"/>
    <property type="evidence" value="ECO:0007669"/>
    <property type="project" value="UniProtKB-EC"/>
</dbReference>
<dbReference type="EC" id="2.7.13.3" evidence="2"/>
<comment type="catalytic activity">
    <reaction evidence="1">
        <text>ATP + protein L-histidine = ADP + protein N-phospho-L-histidine.</text>
        <dbReference type="EC" id="2.7.13.3"/>
    </reaction>
</comment>
<evidence type="ECO:0000259" key="9">
    <source>
        <dbReference type="PROSITE" id="PS50113"/>
    </source>
</evidence>
<dbReference type="InterPro" id="IPR001610">
    <property type="entry name" value="PAC"/>
</dbReference>
<dbReference type="Pfam" id="PF08447">
    <property type="entry name" value="PAS_3"/>
    <property type="match status" value="1"/>
</dbReference>
<accession>A0ABD5X630</accession>
<dbReference type="Pfam" id="PF15915">
    <property type="entry name" value="BAT"/>
    <property type="match status" value="1"/>
</dbReference>
<dbReference type="PANTHER" id="PTHR43304:SF1">
    <property type="entry name" value="PAC DOMAIN-CONTAINING PROTEIN"/>
    <property type="match status" value="1"/>
</dbReference>
<dbReference type="Pfam" id="PF04967">
    <property type="entry name" value="HTH_10"/>
    <property type="match status" value="1"/>
</dbReference>
<dbReference type="Pfam" id="PF08448">
    <property type="entry name" value="PAS_4"/>
    <property type="match status" value="1"/>
</dbReference>
<dbReference type="InterPro" id="IPR013656">
    <property type="entry name" value="PAS_4"/>
</dbReference>
<evidence type="ECO:0000259" key="8">
    <source>
        <dbReference type="PROSITE" id="PS50112"/>
    </source>
</evidence>
<evidence type="ECO:0000256" key="2">
    <source>
        <dbReference type="ARBA" id="ARBA00012438"/>
    </source>
</evidence>
<protein>
    <recommendedName>
        <fullName evidence="2">histidine kinase</fullName>
        <ecNumber evidence="2">2.7.13.3</ecNumber>
    </recommendedName>
</protein>
<evidence type="ECO:0000256" key="6">
    <source>
        <dbReference type="ARBA" id="ARBA00023015"/>
    </source>
</evidence>
<dbReference type="InterPro" id="IPR031803">
    <property type="entry name" value="BAT_GAF/HTH-assoc"/>
</dbReference>
<dbReference type="InterPro" id="IPR052162">
    <property type="entry name" value="Sensor_kinase/Photoreceptor"/>
</dbReference>
<evidence type="ECO:0000313" key="10">
    <source>
        <dbReference type="EMBL" id="MFC7125271.1"/>
    </source>
</evidence>
<dbReference type="PROSITE" id="PS50112">
    <property type="entry name" value="PAS"/>
    <property type="match status" value="2"/>
</dbReference>
<dbReference type="InterPro" id="IPR013655">
    <property type="entry name" value="PAS_fold_3"/>
</dbReference>
<evidence type="ECO:0000256" key="4">
    <source>
        <dbReference type="ARBA" id="ARBA00022679"/>
    </source>
</evidence>
<dbReference type="Proteomes" id="UP001596414">
    <property type="component" value="Unassembled WGS sequence"/>
</dbReference>
<feature type="domain" description="PAC" evidence="9">
    <location>
        <begin position="216"/>
        <end position="267"/>
    </location>
</feature>
<dbReference type="InterPro" id="IPR000014">
    <property type="entry name" value="PAS"/>
</dbReference>
<dbReference type="SUPFAM" id="SSF55781">
    <property type="entry name" value="GAF domain-like"/>
    <property type="match status" value="3"/>
</dbReference>
<dbReference type="CDD" id="cd00130">
    <property type="entry name" value="PAS"/>
    <property type="match status" value="2"/>
</dbReference>
<dbReference type="SMART" id="SM00065">
    <property type="entry name" value="GAF"/>
    <property type="match status" value="3"/>
</dbReference>
<dbReference type="InterPro" id="IPR003018">
    <property type="entry name" value="GAF"/>
</dbReference>
<feature type="domain" description="PAS" evidence="8">
    <location>
        <begin position="140"/>
        <end position="213"/>
    </location>
</feature>
<dbReference type="NCBIfam" id="TIGR00229">
    <property type="entry name" value="sensory_box"/>
    <property type="match status" value="2"/>
</dbReference>
<keyword evidence="6" id="KW-0805">Transcription regulation</keyword>
<dbReference type="InterPro" id="IPR029016">
    <property type="entry name" value="GAF-like_dom_sf"/>
</dbReference>
<feature type="domain" description="PAS" evidence="8">
    <location>
        <begin position="268"/>
        <end position="310"/>
    </location>
</feature>
<evidence type="ECO:0000256" key="5">
    <source>
        <dbReference type="ARBA" id="ARBA00022777"/>
    </source>
</evidence>
<dbReference type="InterPro" id="IPR000700">
    <property type="entry name" value="PAS-assoc_C"/>
</dbReference>
<keyword evidence="3" id="KW-0597">Phosphoprotein</keyword>
<dbReference type="AlphaFoldDB" id="A0ABD5X630"/>
<dbReference type="InterPro" id="IPR035965">
    <property type="entry name" value="PAS-like_dom_sf"/>
</dbReference>
<evidence type="ECO:0000313" key="11">
    <source>
        <dbReference type="Proteomes" id="UP001596414"/>
    </source>
</evidence>
<dbReference type="SMART" id="SM00091">
    <property type="entry name" value="PAS"/>
    <property type="match status" value="2"/>
</dbReference>
<organism evidence="10 11">
    <name type="scientific">Halovenus rubra</name>
    <dbReference type="NCBI Taxonomy" id="869890"/>
    <lineage>
        <taxon>Archaea</taxon>
        <taxon>Methanobacteriati</taxon>
        <taxon>Methanobacteriota</taxon>
        <taxon>Stenosarchaea group</taxon>
        <taxon>Halobacteria</taxon>
        <taxon>Halobacteriales</taxon>
        <taxon>Haloarculaceae</taxon>
        <taxon>Halovenus</taxon>
    </lineage>
</organism>
<dbReference type="SUPFAM" id="SSF55785">
    <property type="entry name" value="PYP-like sensor domain (PAS domain)"/>
    <property type="match status" value="2"/>
</dbReference>
<dbReference type="PANTHER" id="PTHR43304">
    <property type="entry name" value="PHYTOCHROME-LIKE PROTEIN CPH1"/>
    <property type="match status" value="1"/>
</dbReference>
<keyword evidence="7" id="KW-0804">Transcription</keyword>
<gene>
    <name evidence="10" type="ORF">ACFQJ7_04350</name>
</gene>
<evidence type="ECO:0000256" key="1">
    <source>
        <dbReference type="ARBA" id="ARBA00000085"/>
    </source>
</evidence>
<dbReference type="Pfam" id="PF13185">
    <property type="entry name" value="GAF_2"/>
    <property type="match status" value="3"/>
</dbReference>
<dbReference type="Gene3D" id="3.30.450.20">
    <property type="entry name" value="PAS domain"/>
    <property type="match status" value="2"/>
</dbReference>
<name>A0ABD5X630_9EURY</name>
<sequence length="1137" mass="125985">MHARTEPPQLLFVTAGSDELSSLSDKHVNTTLPVSHAAWPSNGLPVNDELPDCILVSESLSTQEVSELASAVQDISRQVPVVAFVGEGRDNIDELFDAGVTDVIRSNVANTPQTLLDRRIDAALSIAGEEDTASTADKESPQLSRAVTESIDEVVWVNDIGESGLQYINSTYEDVWGRSPEPLYEDRSAILETVHPEDRERVSRAMEQQRKTPEEFDLTFRIVRPDGEQRWVHSRAIGIREDNELVRIVGIASDITERKTKKQELAAERDVSERILEASPVGVLVLDTDGTVTKANQKAESILGTSHRELEEVLSHLDEVGVRDRDGQRLSEQEFPFRRIVATGEPIRNEQYILEPPGTSEETVITVYGVPLFDGECLEAVVITVDDVTERVARERRLQEQRDELAELDQINSLIRDVHEALLDTHDRDEMLEATCEKLTATGTYQHAVALRTGRTGQFGAVAWTKGAKHLVAPLTTESKAQGERMQVRKALDTNRTQVFHHQENINWFPVLNEAGINSYGIIPVVYEGAEYGVIAVFSSGSGQFGSHIRTVLDELGKTVGHAIAGIESREREETLTALYRATEQFLTAESPEEASELAVETAMEVLDFPGIGVFLFDEETNLLSPVAGTEEFLSFLDESTVFGPAKRDSVTWHTYVTGESQCYADIQTMDRFTNSETSARASLLLPLGEHGVFVAASTEAGVFTEQRRQLVGLLAATTEAALDRVAGQADIRERDQALESRTEQLDRTESLLSVSQDITTLVRDAQTRAELEQRLCERLTEHDYFSLAWIGKTQKQENELVPRVWAGSEEGYLDAVSLQLSSDEPAVRAIRTGETTTVSNVTSHIREQRWPRKAVDRGHHSVLAVPLVNGQIVYGVVALYSSQPGLFSEVDKAVAEDFGATLAYGINSIETRRGLLSEQATELEVRIGQTETFFNEVAALVGEPVSYRELTPVDAQNRQLIFSFSDPPVEEILALGDQFVSVTAVSHTQRGETDIFRATVSGEPVGAELLDCGGVPQAVTATARETQATVRLPTELRVRTFLDRVRDRYPDAELHSRRDTGAMSDSGNEVRRALDEELTDRQREVLLKAYETGFFQSPRETTGEELAGLLDLSQPTVAHHLREAQYRLLTALFETQ</sequence>
<dbReference type="SMART" id="SM00086">
    <property type="entry name" value="PAC"/>
    <property type="match status" value="2"/>
</dbReference>
<comment type="caution">
    <text evidence="10">The sequence shown here is derived from an EMBL/GenBank/DDBJ whole genome shotgun (WGS) entry which is preliminary data.</text>
</comment>
<dbReference type="EMBL" id="JBHSZQ010000004">
    <property type="protein sequence ID" value="MFC7125271.1"/>
    <property type="molecule type" value="Genomic_DNA"/>
</dbReference>
<dbReference type="RefSeq" id="WP_267636267.1">
    <property type="nucleotide sequence ID" value="NZ_JAODIY010000004.1"/>
</dbReference>
<proteinExistence type="predicted"/>
<evidence type="ECO:0000256" key="3">
    <source>
        <dbReference type="ARBA" id="ARBA00022553"/>
    </source>
</evidence>
<keyword evidence="4" id="KW-0808">Transferase</keyword>
<evidence type="ECO:0000256" key="7">
    <source>
        <dbReference type="ARBA" id="ARBA00023163"/>
    </source>
</evidence>
<dbReference type="InterPro" id="IPR007050">
    <property type="entry name" value="HTH_bacterioopsin"/>
</dbReference>